<accession>A0A0R2KYB0</accession>
<organism evidence="1 2">
    <name type="scientific">Pediococcus stilesii</name>
    <dbReference type="NCBI Taxonomy" id="331679"/>
    <lineage>
        <taxon>Bacteria</taxon>
        <taxon>Bacillati</taxon>
        <taxon>Bacillota</taxon>
        <taxon>Bacilli</taxon>
        <taxon>Lactobacillales</taxon>
        <taxon>Lactobacillaceae</taxon>
        <taxon>Pediococcus</taxon>
    </lineage>
</organism>
<evidence type="ECO:0000313" key="1">
    <source>
        <dbReference type="EMBL" id="KRN94559.1"/>
    </source>
</evidence>
<sequence>MNNIDELFIKWQNAERQVKQTVKDNRARLDKVRSEGIDKLNAVQSEAKLAYGQLLAEFGDAEVLDGIERMPFATDKKNSYEVRLTDTPKAILDKYGDTEYLSELLVEKTTKSISNTLIKQKLASGEWQTVNGKTIDANGEIIPFIETHLKKDDFRITQGAMK</sequence>
<proteinExistence type="predicted"/>
<dbReference type="EMBL" id="JQBX01000004">
    <property type="protein sequence ID" value="KRN94559.1"/>
    <property type="molecule type" value="Genomic_DNA"/>
</dbReference>
<dbReference type="PATRIC" id="fig|331679.3.peg.1215"/>
<dbReference type="AlphaFoldDB" id="A0A0R2KYB0"/>
<reference evidence="1 2" key="1">
    <citation type="journal article" date="2015" name="Genome Announc.">
        <title>Expanding the biotechnology potential of lactobacilli through comparative genomics of 213 strains and associated genera.</title>
        <authorList>
            <person name="Sun Z."/>
            <person name="Harris H.M."/>
            <person name="McCann A."/>
            <person name="Guo C."/>
            <person name="Argimon S."/>
            <person name="Zhang W."/>
            <person name="Yang X."/>
            <person name="Jeffery I.B."/>
            <person name="Cooney J.C."/>
            <person name="Kagawa T.F."/>
            <person name="Liu W."/>
            <person name="Song Y."/>
            <person name="Salvetti E."/>
            <person name="Wrobel A."/>
            <person name="Rasinkangas P."/>
            <person name="Parkhill J."/>
            <person name="Rea M.C."/>
            <person name="O'Sullivan O."/>
            <person name="Ritari J."/>
            <person name="Douillard F.P."/>
            <person name="Paul Ross R."/>
            <person name="Yang R."/>
            <person name="Briner A.E."/>
            <person name="Felis G.E."/>
            <person name="de Vos W.M."/>
            <person name="Barrangou R."/>
            <person name="Klaenhammer T.R."/>
            <person name="Caufield P.W."/>
            <person name="Cui Y."/>
            <person name="Zhang H."/>
            <person name="O'Toole P.W."/>
        </authorList>
    </citation>
    <scope>NUCLEOTIDE SEQUENCE [LARGE SCALE GENOMIC DNA]</scope>
    <source>
        <strain evidence="1 2">DSM 18001</strain>
    </source>
</reference>
<comment type="caution">
    <text evidence="1">The sequence shown here is derived from an EMBL/GenBank/DDBJ whole genome shotgun (WGS) entry which is preliminary data.</text>
</comment>
<name>A0A0R2KYB0_9LACO</name>
<protein>
    <submittedName>
        <fullName evidence="1">Uncharacterized protein</fullName>
    </submittedName>
</protein>
<evidence type="ECO:0000313" key="2">
    <source>
        <dbReference type="Proteomes" id="UP000051859"/>
    </source>
</evidence>
<dbReference type="STRING" id="331679.IV81_GL001193"/>
<gene>
    <name evidence="1" type="ORF">IV81_GL001193</name>
</gene>
<dbReference type="Proteomes" id="UP000051859">
    <property type="component" value="Unassembled WGS sequence"/>
</dbReference>
<keyword evidence="2" id="KW-1185">Reference proteome</keyword>
<dbReference type="RefSeq" id="WP_057801872.1">
    <property type="nucleotide sequence ID" value="NZ_JQBX01000004.1"/>
</dbReference>